<organism evidence="2">
    <name type="scientific">Anguilla anguilla</name>
    <name type="common">European freshwater eel</name>
    <name type="synonym">Muraena anguilla</name>
    <dbReference type="NCBI Taxonomy" id="7936"/>
    <lineage>
        <taxon>Eukaryota</taxon>
        <taxon>Metazoa</taxon>
        <taxon>Chordata</taxon>
        <taxon>Craniata</taxon>
        <taxon>Vertebrata</taxon>
        <taxon>Euteleostomi</taxon>
        <taxon>Actinopterygii</taxon>
        <taxon>Neopterygii</taxon>
        <taxon>Teleostei</taxon>
        <taxon>Anguilliformes</taxon>
        <taxon>Anguillidae</taxon>
        <taxon>Anguilla</taxon>
    </lineage>
</organism>
<dbReference type="EMBL" id="GBXM01101326">
    <property type="protein sequence ID" value="JAH07251.1"/>
    <property type="molecule type" value="Transcribed_RNA"/>
</dbReference>
<accession>A0A0E9PRM7</accession>
<proteinExistence type="predicted"/>
<evidence type="ECO:0000256" key="1">
    <source>
        <dbReference type="SAM" id="MobiDB-lite"/>
    </source>
</evidence>
<protein>
    <submittedName>
        <fullName evidence="2">Uncharacterized protein</fullName>
    </submittedName>
</protein>
<dbReference type="AlphaFoldDB" id="A0A0E9PRM7"/>
<feature type="region of interest" description="Disordered" evidence="1">
    <location>
        <begin position="30"/>
        <end position="49"/>
    </location>
</feature>
<name>A0A0E9PRM7_ANGAN</name>
<reference evidence="2" key="2">
    <citation type="journal article" date="2015" name="Fish Shellfish Immunol.">
        <title>Early steps in the European eel (Anguilla anguilla)-Vibrio vulnificus interaction in the gills: Role of the RtxA13 toxin.</title>
        <authorList>
            <person name="Callol A."/>
            <person name="Pajuelo D."/>
            <person name="Ebbesson L."/>
            <person name="Teles M."/>
            <person name="MacKenzie S."/>
            <person name="Amaro C."/>
        </authorList>
    </citation>
    <scope>NUCLEOTIDE SEQUENCE</scope>
</reference>
<reference evidence="2" key="1">
    <citation type="submission" date="2014-11" db="EMBL/GenBank/DDBJ databases">
        <authorList>
            <person name="Amaro Gonzalez C."/>
        </authorList>
    </citation>
    <scope>NUCLEOTIDE SEQUENCE</scope>
</reference>
<sequence>MGIRALLCQSALSVLNRKYIKYSRKTFPWNRGNAMSNTSDQEWRNSHDL</sequence>
<evidence type="ECO:0000313" key="2">
    <source>
        <dbReference type="EMBL" id="JAH07251.1"/>
    </source>
</evidence>